<evidence type="ECO:0000256" key="4">
    <source>
        <dbReference type="ARBA" id="ARBA00023015"/>
    </source>
</evidence>
<dbReference type="Pfam" id="PF07524">
    <property type="entry name" value="Bromo_TP"/>
    <property type="match status" value="1"/>
</dbReference>
<dbReference type="GO" id="GO:0006367">
    <property type="term" value="P:transcription initiation at RNA polymerase II promoter"/>
    <property type="evidence" value="ECO:0007669"/>
    <property type="project" value="TreeGrafter"/>
</dbReference>
<evidence type="ECO:0000256" key="2">
    <source>
        <dbReference type="ARBA" id="ARBA00008767"/>
    </source>
</evidence>
<keyword evidence="5" id="KW-0804">Transcription</keyword>
<keyword evidence="6" id="KW-0539">Nucleus</keyword>
<name>A0A0D2LBA2_HYPSF</name>
<dbReference type="OMA" id="YANLAHR"/>
<keyword evidence="4" id="KW-0805">Transcription regulation</keyword>
<dbReference type="InterPro" id="IPR009072">
    <property type="entry name" value="Histone-fold"/>
</dbReference>
<evidence type="ECO:0000259" key="9">
    <source>
        <dbReference type="Pfam" id="PF10406"/>
    </source>
</evidence>
<evidence type="ECO:0000259" key="8">
    <source>
        <dbReference type="Pfam" id="PF07524"/>
    </source>
</evidence>
<reference evidence="11" key="1">
    <citation type="submission" date="2014-04" db="EMBL/GenBank/DDBJ databases">
        <title>Evolutionary Origins and Diversification of the Mycorrhizal Mutualists.</title>
        <authorList>
            <consortium name="DOE Joint Genome Institute"/>
            <consortium name="Mycorrhizal Genomics Consortium"/>
            <person name="Kohler A."/>
            <person name="Kuo A."/>
            <person name="Nagy L.G."/>
            <person name="Floudas D."/>
            <person name="Copeland A."/>
            <person name="Barry K.W."/>
            <person name="Cichocki N."/>
            <person name="Veneault-Fourrey C."/>
            <person name="LaButti K."/>
            <person name="Lindquist E.A."/>
            <person name="Lipzen A."/>
            <person name="Lundell T."/>
            <person name="Morin E."/>
            <person name="Murat C."/>
            <person name="Riley R."/>
            <person name="Ohm R."/>
            <person name="Sun H."/>
            <person name="Tunlid A."/>
            <person name="Henrissat B."/>
            <person name="Grigoriev I.V."/>
            <person name="Hibbett D.S."/>
            <person name="Martin F."/>
        </authorList>
    </citation>
    <scope>NUCLEOTIDE SEQUENCE [LARGE SCALE GENOMIC DNA]</scope>
    <source>
        <strain evidence="11">FD-334 SS-4</strain>
    </source>
</reference>
<dbReference type="InterPro" id="IPR006565">
    <property type="entry name" value="BTP"/>
</dbReference>
<dbReference type="InterPro" id="IPR019473">
    <property type="entry name" value="TFIID_su8_C"/>
</dbReference>
<evidence type="ECO:0000256" key="5">
    <source>
        <dbReference type="ARBA" id="ARBA00023163"/>
    </source>
</evidence>
<dbReference type="GO" id="GO:0046982">
    <property type="term" value="F:protein heterodimerization activity"/>
    <property type="evidence" value="ECO:0007669"/>
    <property type="project" value="InterPro"/>
</dbReference>
<dbReference type="STRING" id="945553.A0A0D2LBA2"/>
<dbReference type="EMBL" id="KN817536">
    <property type="protein sequence ID" value="KJA24522.1"/>
    <property type="molecule type" value="Genomic_DNA"/>
</dbReference>
<evidence type="ECO:0000313" key="11">
    <source>
        <dbReference type="Proteomes" id="UP000054270"/>
    </source>
</evidence>
<comment type="similarity">
    <text evidence="2">Belongs to the TAF8 family.</text>
</comment>
<feature type="compositionally biased region" description="Basic residues" evidence="7">
    <location>
        <begin position="147"/>
        <end position="159"/>
    </location>
</feature>
<dbReference type="InterPro" id="IPR037818">
    <property type="entry name" value="TAF8"/>
</dbReference>
<dbReference type="AlphaFoldDB" id="A0A0D2LBA2"/>
<comment type="subcellular location">
    <subcellularLocation>
        <location evidence="1">Nucleus</location>
    </subcellularLocation>
</comment>
<evidence type="ECO:0000313" key="10">
    <source>
        <dbReference type="EMBL" id="KJA24522.1"/>
    </source>
</evidence>
<feature type="region of interest" description="Disordered" evidence="7">
    <location>
        <begin position="147"/>
        <end position="185"/>
    </location>
</feature>
<protein>
    <recommendedName>
        <fullName evidence="3">Transcription initiation factor TFIID subunit 8</fullName>
    </recommendedName>
</protein>
<dbReference type="GO" id="GO:0005669">
    <property type="term" value="C:transcription factor TFIID complex"/>
    <property type="evidence" value="ECO:0007669"/>
    <property type="project" value="InterPro"/>
</dbReference>
<keyword evidence="11" id="KW-1185">Reference proteome</keyword>
<evidence type="ECO:0000256" key="3">
    <source>
        <dbReference type="ARBA" id="ARBA00017307"/>
    </source>
</evidence>
<evidence type="ECO:0000256" key="6">
    <source>
        <dbReference type="ARBA" id="ARBA00023242"/>
    </source>
</evidence>
<organism evidence="10 11">
    <name type="scientific">Hypholoma sublateritium (strain FD-334 SS-4)</name>
    <dbReference type="NCBI Taxonomy" id="945553"/>
    <lineage>
        <taxon>Eukaryota</taxon>
        <taxon>Fungi</taxon>
        <taxon>Dikarya</taxon>
        <taxon>Basidiomycota</taxon>
        <taxon>Agaricomycotina</taxon>
        <taxon>Agaricomycetes</taxon>
        <taxon>Agaricomycetidae</taxon>
        <taxon>Agaricales</taxon>
        <taxon>Agaricineae</taxon>
        <taxon>Strophariaceae</taxon>
        <taxon>Hypholoma</taxon>
    </lineage>
</organism>
<sequence length="283" mass="31247">MYQPEAASNPYTPLYGGHYPNQYPAENAAISAAIPYFPLYQGQQAAKPVPSEMQRPDPSEPSVTPQVAARAMQRLVSVELQNAGFERAVQPAGQRLEQEVTTFIQQLFKRAHEYANLANRASAAASDVLLACEEFDMQPKELYQVKKGVHKRKRGHTKASAKAGPATLVPAPPRPPSPELLASDDEDEVPSAIPTTLRNLPTYFPNLPPKHTYLQTPASPPKKAALPSLEKKLKTAALVQESLQHLLLATEDNMNHEEGELLGHVVNWETNVQPRKRWKVGTK</sequence>
<feature type="domain" description="Bromodomain associated" evidence="8">
    <location>
        <begin position="68"/>
        <end position="135"/>
    </location>
</feature>
<dbReference type="PANTHER" id="PTHR46469">
    <property type="entry name" value="TRANSCRIPTION INITIATION FACTOR TFIID SUBUNIT 8"/>
    <property type="match status" value="1"/>
</dbReference>
<dbReference type="Pfam" id="PF10406">
    <property type="entry name" value="TAF8_C"/>
    <property type="match status" value="1"/>
</dbReference>
<dbReference type="PANTHER" id="PTHR46469:SF1">
    <property type="entry name" value="TRANSCRIPTION INITIATION FACTOR TFIID SUBUNIT 8"/>
    <property type="match status" value="1"/>
</dbReference>
<dbReference type="CDD" id="cd00076">
    <property type="entry name" value="HFD_SF"/>
    <property type="match status" value="1"/>
</dbReference>
<feature type="domain" description="Transcription factor TFIID subunit 8 C-terminal" evidence="9">
    <location>
        <begin position="200"/>
        <end position="246"/>
    </location>
</feature>
<feature type="region of interest" description="Disordered" evidence="7">
    <location>
        <begin position="45"/>
        <end position="65"/>
    </location>
</feature>
<dbReference type="Proteomes" id="UP000054270">
    <property type="component" value="Unassembled WGS sequence"/>
</dbReference>
<evidence type="ECO:0000256" key="7">
    <source>
        <dbReference type="SAM" id="MobiDB-lite"/>
    </source>
</evidence>
<gene>
    <name evidence="10" type="ORF">HYPSUDRAFT_38563</name>
</gene>
<proteinExistence type="inferred from homology"/>
<dbReference type="Gene3D" id="1.10.20.10">
    <property type="entry name" value="Histone, subunit A"/>
    <property type="match status" value="1"/>
</dbReference>
<evidence type="ECO:0000256" key="1">
    <source>
        <dbReference type="ARBA" id="ARBA00004123"/>
    </source>
</evidence>
<accession>A0A0D2LBA2</accession>
<dbReference type="OrthoDB" id="2193813at2759"/>
<dbReference type="SUPFAM" id="SSF47113">
    <property type="entry name" value="Histone-fold"/>
    <property type="match status" value="1"/>
</dbReference>